<dbReference type="GO" id="GO:0046872">
    <property type="term" value="F:metal ion binding"/>
    <property type="evidence" value="ECO:0007669"/>
    <property type="project" value="UniProtKB-KW"/>
</dbReference>
<evidence type="ECO:0000313" key="9">
    <source>
        <dbReference type="EMBL" id="CAB5071854.1"/>
    </source>
</evidence>
<dbReference type="GO" id="GO:0051537">
    <property type="term" value="F:2 iron, 2 sulfur cluster binding"/>
    <property type="evidence" value="ECO:0007669"/>
    <property type="project" value="UniProtKB-KW"/>
</dbReference>
<organism evidence="6">
    <name type="scientific">freshwater metagenome</name>
    <dbReference type="NCBI Taxonomy" id="449393"/>
    <lineage>
        <taxon>unclassified sequences</taxon>
        <taxon>metagenomes</taxon>
        <taxon>ecological metagenomes</taxon>
    </lineage>
</organism>
<sequence>MASSEITHSPTDGISRRTLFCGALLAAVTGSAINMSSAAAASIPTAKGVKKLAGGKFQVPLASNPTLKKVGTILIVGESKGVPVALVSGSGNSFKAMALICTHAGGPLELMDKQLVCGWHGSVFGLDGKVKISPAKTALPSIKVSASATSVTVG</sequence>
<keyword evidence="3" id="KW-0408">Iron</keyword>
<dbReference type="EMBL" id="CAEZXN010000007">
    <property type="protein sequence ID" value="CAB4689878.1"/>
    <property type="molecule type" value="Genomic_DNA"/>
</dbReference>
<feature type="domain" description="Rieske" evidence="5">
    <location>
        <begin position="58"/>
        <end position="153"/>
    </location>
</feature>
<evidence type="ECO:0000259" key="5">
    <source>
        <dbReference type="PROSITE" id="PS51296"/>
    </source>
</evidence>
<keyword evidence="2" id="KW-0479">Metal-binding</keyword>
<keyword evidence="1" id="KW-0001">2Fe-2S</keyword>
<reference evidence="6" key="1">
    <citation type="submission" date="2020-05" db="EMBL/GenBank/DDBJ databases">
        <authorList>
            <person name="Chiriac C."/>
            <person name="Salcher M."/>
            <person name="Ghai R."/>
            <person name="Kavagutti S V."/>
        </authorList>
    </citation>
    <scope>NUCLEOTIDE SEQUENCE</scope>
</reference>
<dbReference type="InterPro" id="IPR006311">
    <property type="entry name" value="TAT_signal"/>
</dbReference>
<protein>
    <submittedName>
        <fullName evidence="6">Unannotated protein</fullName>
    </submittedName>
</protein>
<dbReference type="PROSITE" id="PS51318">
    <property type="entry name" value="TAT"/>
    <property type="match status" value="1"/>
</dbReference>
<dbReference type="CDD" id="cd03467">
    <property type="entry name" value="Rieske"/>
    <property type="match status" value="1"/>
</dbReference>
<keyword evidence="4" id="KW-0411">Iron-sulfur</keyword>
<dbReference type="InterPro" id="IPR017941">
    <property type="entry name" value="Rieske_2Fe-2S"/>
</dbReference>
<accession>A0A6J6MZU0</accession>
<evidence type="ECO:0000313" key="7">
    <source>
        <dbReference type="EMBL" id="CAB4689878.1"/>
    </source>
</evidence>
<evidence type="ECO:0000256" key="2">
    <source>
        <dbReference type="ARBA" id="ARBA00022723"/>
    </source>
</evidence>
<evidence type="ECO:0000256" key="3">
    <source>
        <dbReference type="ARBA" id="ARBA00023004"/>
    </source>
</evidence>
<evidence type="ECO:0000313" key="8">
    <source>
        <dbReference type="EMBL" id="CAB4839931.1"/>
    </source>
</evidence>
<dbReference type="EMBL" id="CAEZXB010000015">
    <property type="protein sequence ID" value="CAB4678115.1"/>
    <property type="molecule type" value="Genomic_DNA"/>
</dbReference>
<dbReference type="SUPFAM" id="SSF50022">
    <property type="entry name" value="ISP domain"/>
    <property type="match status" value="1"/>
</dbReference>
<dbReference type="EMBL" id="CAFBAA010000001">
    <property type="protein sequence ID" value="CAB4839931.1"/>
    <property type="molecule type" value="Genomic_DNA"/>
</dbReference>
<dbReference type="PROSITE" id="PS51296">
    <property type="entry name" value="RIESKE"/>
    <property type="match status" value="1"/>
</dbReference>
<evidence type="ECO:0000256" key="1">
    <source>
        <dbReference type="ARBA" id="ARBA00022714"/>
    </source>
</evidence>
<proteinExistence type="predicted"/>
<dbReference type="EMBL" id="CAFBRC010000008">
    <property type="protein sequence ID" value="CAB5071854.1"/>
    <property type="molecule type" value="Genomic_DNA"/>
</dbReference>
<dbReference type="AlphaFoldDB" id="A0A6J6MZU0"/>
<dbReference type="Pfam" id="PF00355">
    <property type="entry name" value="Rieske"/>
    <property type="match status" value="1"/>
</dbReference>
<evidence type="ECO:0000256" key="4">
    <source>
        <dbReference type="ARBA" id="ARBA00023014"/>
    </source>
</evidence>
<dbReference type="InterPro" id="IPR036922">
    <property type="entry name" value="Rieske_2Fe-2S_sf"/>
</dbReference>
<dbReference type="Gene3D" id="2.102.10.10">
    <property type="entry name" value="Rieske [2Fe-2S] iron-sulphur domain"/>
    <property type="match status" value="1"/>
</dbReference>
<evidence type="ECO:0000313" key="6">
    <source>
        <dbReference type="EMBL" id="CAB4678115.1"/>
    </source>
</evidence>
<name>A0A6J6MZU0_9ZZZZ</name>
<gene>
    <name evidence="6" type="ORF">UFOPK2342_00935</name>
    <name evidence="7" type="ORF">UFOPK2423_00503</name>
    <name evidence="8" type="ORF">UFOPK3266_00016</name>
    <name evidence="9" type="ORF">UFOPK4367_00201</name>
</gene>